<protein>
    <submittedName>
        <fullName evidence="3">Stage III sporulation protein AE</fullName>
    </submittedName>
</protein>
<feature type="transmembrane region" description="Helical" evidence="1">
    <location>
        <begin position="169"/>
        <end position="190"/>
    </location>
</feature>
<feature type="signal peptide" evidence="2">
    <location>
        <begin position="1"/>
        <end position="28"/>
    </location>
</feature>
<feature type="transmembrane region" description="Helical" evidence="1">
    <location>
        <begin position="112"/>
        <end position="133"/>
    </location>
</feature>
<feature type="transmembrane region" description="Helical" evidence="1">
    <location>
        <begin position="145"/>
        <end position="162"/>
    </location>
</feature>
<feature type="transmembrane region" description="Helical" evidence="1">
    <location>
        <begin position="312"/>
        <end position="335"/>
    </location>
</feature>
<reference evidence="3" key="1">
    <citation type="journal article" date="2021" name="PeerJ">
        <title>Extensive microbial diversity within the chicken gut microbiome revealed by metagenomics and culture.</title>
        <authorList>
            <person name="Gilroy R."/>
            <person name="Ravi A."/>
            <person name="Getino M."/>
            <person name="Pursley I."/>
            <person name="Horton D.L."/>
            <person name="Alikhan N.F."/>
            <person name="Baker D."/>
            <person name="Gharbi K."/>
            <person name="Hall N."/>
            <person name="Watson M."/>
            <person name="Adriaenssens E.M."/>
            <person name="Foster-Nyarko E."/>
            <person name="Jarju S."/>
            <person name="Secka A."/>
            <person name="Antonio M."/>
            <person name="Oren A."/>
            <person name="Chaudhuri R.R."/>
            <person name="La Ragione R."/>
            <person name="Hildebrand F."/>
            <person name="Pallen M.J."/>
        </authorList>
    </citation>
    <scope>NUCLEOTIDE SEQUENCE</scope>
    <source>
        <strain evidence="3">ChiBcec16-3735</strain>
    </source>
</reference>
<comment type="caution">
    <text evidence="3">The sequence shown here is derived from an EMBL/GenBank/DDBJ whole genome shotgun (WGS) entry which is preliminary data.</text>
</comment>
<organism evidence="3 4">
    <name type="scientific">Candidatus Faecalibacterium gallistercoris</name>
    <dbReference type="NCBI Taxonomy" id="2838579"/>
    <lineage>
        <taxon>Bacteria</taxon>
        <taxon>Bacillati</taxon>
        <taxon>Bacillota</taxon>
        <taxon>Clostridia</taxon>
        <taxon>Eubacteriales</taxon>
        <taxon>Oscillospiraceae</taxon>
        <taxon>Faecalibacterium</taxon>
    </lineage>
</organism>
<dbReference type="InterPro" id="IPR014194">
    <property type="entry name" value="Spore_III_AE"/>
</dbReference>
<evidence type="ECO:0000313" key="3">
    <source>
        <dbReference type="EMBL" id="HIZ58332.1"/>
    </source>
</evidence>
<gene>
    <name evidence="3" type="ORF">H9725_07100</name>
</gene>
<evidence type="ECO:0000256" key="2">
    <source>
        <dbReference type="SAM" id="SignalP"/>
    </source>
</evidence>
<dbReference type="EMBL" id="DXBJ01000049">
    <property type="protein sequence ID" value="HIZ58332.1"/>
    <property type="molecule type" value="Genomic_DNA"/>
</dbReference>
<keyword evidence="2" id="KW-0732">Signal</keyword>
<sequence length="366" mass="37236">MGTDRLKRALLCLGLAFCLGLAPPAARAASGPEGQAPAGSLPGQESWQPYLDQAPADLEDFVSDPLGAVRALLPGDLAGTMQASVAGYARVLLYLLLVLLISFFAGEGRAALLDLAAAGGSVLLCWAALAALAETVCEKLESWRLFLLGFVPVYEGVLIAGGEPTAGAAAGGLFLSGLCLLAQLLCSWTPPLFHCYLALSAACCISTEAALAAACRSAGSLFRKGLGWAGRTFAALLGLQRVFTAQMDQASQQLGQLLTGTVPIVGQSLSAAAGAVLSGMRLLKSGLGFAAIAFLAAEFLPLYMVLMVHTVLLLGCELLCSAAGLGRCAALFGCLRQGVQGLAAAIALVFGIAVLGTALLFMMGGG</sequence>
<accession>A0A9D2JMK9</accession>
<proteinExistence type="predicted"/>
<evidence type="ECO:0000313" key="4">
    <source>
        <dbReference type="Proteomes" id="UP000824065"/>
    </source>
</evidence>
<dbReference type="Proteomes" id="UP000824065">
    <property type="component" value="Unassembled WGS sequence"/>
</dbReference>
<keyword evidence="1" id="KW-0472">Membrane</keyword>
<dbReference type="Pfam" id="PF09546">
    <property type="entry name" value="Spore_III_AE"/>
    <property type="match status" value="1"/>
</dbReference>
<keyword evidence="1" id="KW-0812">Transmembrane</keyword>
<feature type="transmembrane region" description="Helical" evidence="1">
    <location>
        <begin position="287"/>
        <end position="306"/>
    </location>
</feature>
<evidence type="ECO:0000256" key="1">
    <source>
        <dbReference type="SAM" id="Phobius"/>
    </source>
</evidence>
<name>A0A9D2JMK9_9FIRM</name>
<feature type="chain" id="PRO_5038429639" evidence="2">
    <location>
        <begin position="29"/>
        <end position="366"/>
    </location>
</feature>
<feature type="transmembrane region" description="Helical" evidence="1">
    <location>
        <begin position="85"/>
        <end position="105"/>
    </location>
</feature>
<keyword evidence="1" id="KW-1133">Transmembrane helix</keyword>
<reference evidence="3" key="2">
    <citation type="submission" date="2021-04" db="EMBL/GenBank/DDBJ databases">
        <authorList>
            <person name="Gilroy R."/>
        </authorList>
    </citation>
    <scope>NUCLEOTIDE SEQUENCE</scope>
    <source>
        <strain evidence="3">ChiBcec16-3735</strain>
    </source>
</reference>
<dbReference type="AlphaFoldDB" id="A0A9D2JMK9"/>
<feature type="transmembrane region" description="Helical" evidence="1">
    <location>
        <begin position="342"/>
        <end position="363"/>
    </location>
</feature>
<feature type="transmembrane region" description="Helical" evidence="1">
    <location>
        <begin position="196"/>
        <end position="215"/>
    </location>
</feature>